<reference evidence="1 2" key="1">
    <citation type="submission" date="2017-06" db="EMBL/GenBank/DDBJ databases">
        <title>Genome sequencing of cyanobaciteial culture collection at National Institute for Environmental Studies (NIES).</title>
        <authorList>
            <person name="Hirose Y."/>
            <person name="Shimura Y."/>
            <person name="Fujisawa T."/>
            <person name="Nakamura Y."/>
            <person name="Kawachi M."/>
        </authorList>
    </citation>
    <scope>NUCLEOTIDE SEQUENCE [LARGE SCALE GENOMIC DNA]</scope>
    <source>
        <strain evidence="1 2">NIES-2135</strain>
    </source>
</reference>
<dbReference type="EMBL" id="AP018203">
    <property type="protein sequence ID" value="BAY56943.1"/>
    <property type="molecule type" value="Genomic_DNA"/>
</dbReference>
<protein>
    <submittedName>
        <fullName evidence="1">Uncharacterized protein</fullName>
    </submittedName>
</protein>
<dbReference type="Proteomes" id="UP000217895">
    <property type="component" value="Chromosome"/>
</dbReference>
<evidence type="ECO:0000313" key="1">
    <source>
        <dbReference type="EMBL" id="BAY56943.1"/>
    </source>
</evidence>
<proteinExistence type="predicted"/>
<keyword evidence="2" id="KW-1185">Reference proteome</keyword>
<organism evidence="1 2">
    <name type="scientific">Leptolyngbya boryana NIES-2135</name>
    <dbReference type="NCBI Taxonomy" id="1973484"/>
    <lineage>
        <taxon>Bacteria</taxon>
        <taxon>Bacillati</taxon>
        <taxon>Cyanobacteriota</taxon>
        <taxon>Cyanophyceae</taxon>
        <taxon>Leptolyngbyales</taxon>
        <taxon>Leptolyngbyaceae</taxon>
        <taxon>Leptolyngbya group</taxon>
        <taxon>Leptolyngbya</taxon>
    </lineage>
</organism>
<gene>
    <name evidence="1" type="ORF">NIES2135_38050</name>
</gene>
<name>A0A1Z4JJT6_LEPBY</name>
<evidence type="ECO:0000313" key="2">
    <source>
        <dbReference type="Proteomes" id="UP000217895"/>
    </source>
</evidence>
<accession>A0A1Z4JJT6</accession>
<dbReference type="AlphaFoldDB" id="A0A1Z4JJT6"/>
<sequence>MSIKFTAEDLSRLDDFRLERFHELYAQTLVGCRLELKFDALLIHCSEPWCVDQLMEELDRMVNAVSLVLGTKYLSICYAAEEVYRTKTRLHRQQCMSH</sequence>